<keyword evidence="6 8" id="KW-0408">Iron</keyword>
<dbReference type="PRINTS" id="PR00385">
    <property type="entry name" value="P450"/>
</dbReference>
<dbReference type="InterPro" id="IPR001128">
    <property type="entry name" value="Cyt_P450"/>
</dbReference>
<gene>
    <name evidence="11" type="primary">LOC106057735</name>
</gene>
<keyword evidence="5 9" id="KW-0560">Oxidoreductase</keyword>
<dbReference type="PROSITE" id="PS00086">
    <property type="entry name" value="CYTOCHROME_P450"/>
    <property type="match status" value="1"/>
</dbReference>
<reference evidence="11" key="1">
    <citation type="submission" date="2025-08" db="UniProtKB">
        <authorList>
            <consortium name="RefSeq"/>
        </authorList>
    </citation>
    <scope>IDENTIFICATION</scope>
</reference>
<keyword evidence="4 8" id="KW-0479">Metal-binding</keyword>
<accession>A0A9W3B674</accession>
<name>A0A9W3B674_BIOGL</name>
<dbReference type="PANTHER" id="PTHR24279">
    <property type="entry name" value="CYTOCHROME P450"/>
    <property type="match status" value="1"/>
</dbReference>
<dbReference type="PRINTS" id="PR00463">
    <property type="entry name" value="EP450I"/>
</dbReference>
<dbReference type="GO" id="GO:0016705">
    <property type="term" value="F:oxidoreductase activity, acting on paired donors, with incorporation or reduction of molecular oxygen"/>
    <property type="evidence" value="ECO:0007669"/>
    <property type="project" value="InterPro"/>
</dbReference>
<evidence type="ECO:0000256" key="4">
    <source>
        <dbReference type="ARBA" id="ARBA00022723"/>
    </source>
</evidence>
<dbReference type="AlphaFoldDB" id="A0A9W3B674"/>
<keyword evidence="10" id="KW-1185">Reference proteome</keyword>
<comment type="cofactor">
    <cofactor evidence="1 8">
        <name>heme</name>
        <dbReference type="ChEBI" id="CHEBI:30413"/>
    </cofactor>
</comment>
<evidence type="ECO:0000256" key="9">
    <source>
        <dbReference type="RuleBase" id="RU000461"/>
    </source>
</evidence>
<dbReference type="GeneID" id="106057735"/>
<dbReference type="Gene3D" id="1.10.630.10">
    <property type="entry name" value="Cytochrome P450"/>
    <property type="match status" value="1"/>
</dbReference>
<dbReference type="Pfam" id="PF00067">
    <property type="entry name" value="p450"/>
    <property type="match status" value="1"/>
</dbReference>
<sequence>MLQRSVVHNVLKSFHRLMATRSMLVESTSHIQTAKPFKDIPGPRGVYLWPVIGAFLHFKPFTKFTTESNHTLIAELLTKYGPLIKVRFGRLMVIVSDPKDIETVYRNEGKYPMTASFDIEEMIVRRTSSPVKSITLAQGEDWHKLRAPINKLLMKVDSATHYLEPHNQVANKFVDILATQNLKPQELQTLFARYAAEGAGLVVFNTRLGFLEGQLSEELSDFLDAAKTLFFILQDVILGKSVGHRWYKSKTYQDYARALGIIGGSCAVHSLKAHQVLEERKRAGTLTDEEPNLLLSLLKEENLQRADVDTMLISLYTAGAESTAKILETLFYNLAKNPETQEKLRQEIFRKLNTRDHVTATDLANMSYLKACLKESFRLCPPVCNTMVRLLPIDVCLSGYTVPARTPIMIYPNAKCISGFQDSLTYMPERWLQNNGLAKHDPLAKIAVLPFGLGPRNCAGQRIAVQEIYLATIKVLQKMRIELHPESSDVEFVYRIFLQPKVPIHFKFTSLQKY</sequence>
<dbReference type="SUPFAM" id="SSF48264">
    <property type="entry name" value="Cytochrome P450"/>
    <property type="match status" value="1"/>
</dbReference>
<protein>
    <submittedName>
        <fullName evidence="11">Probable cytochrome P450 12e1, mitochondrial</fullName>
    </submittedName>
</protein>
<evidence type="ECO:0000313" key="10">
    <source>
        <dbReference type="Proteomes" id="UP001165740"/>
    </source>
</evidence>
<dbReference type="InterPro" id="IPR002401">
    <property type="entry name" value="Cyt_P450_E_grp-I"/>
</dbReference>
<dbReference type="GO" id="GO:0020037">
    <property type="term" value="F:heme binding"/>
    <property type="evidence" value="ECO:0007669"/>
    <property type="project" value="InterPro"/>
</dbReference>
<evidence type="ECO:0000256" key="2">
    <source>
        <dbReference type="ARBA" id="ARBA00010617"/>
    </source>
</evidence>
<evidence type="ECO:0000256" key="5">
    <source>
        <dbReference type="ARBA" id="ARBA00023002"/>
    </source>
</evidence>
<organism evidence="10 11">
    <name type="scientific">Biomphalaria glabrata</name>
    <name type="common">Bloodfluke planorb</name>
    <name type="synonym">Freshwater snail</name>
    <dbReference type="NCBI Taxonomy" id="6526"/>
    <lineage>
        <taxon>Eukaryota</taxon>
        <taxon>Metazoa</taxon>
        <taxon>Spiralia</taxon>
        <taxon>Lophotrochozoa</taxon>
        <taxon>Mollusca</taxon>
        <taxon>Gastropoda</taxon>
        <taxon>Heterobranchia</taxon>
        <taxon>Euthyneura</taxon>
        <taxon>Panpulmonata</taxon>
        <taxon>Hygrophila</taxon>
        <taxon>Lymnaeoidea</taxon>
        <taxon>Planorbidae</taxon>
        <taxon>Biomphalaria</taxon>
    </lineage>
</organism>
<comment type="similarity">
    <text evidence="2 9">Belongs to the cytochrome P450 family.</text>
</comment>
<evidence type="ECO:0000256" key="7">
    <source>
        <dbReference type="ARBA" id="ARBA00023033"/>
    </source>
</evidence>
<dbReference type="InterPro" id="IPR036396">
    <property type="entry name" value="Cyt_P450_sf"/>
</dbReference>
<dbReference type="GO" id="GO:0004497">
    <property type="term" value="F:monooxygenase activity"/>
    <property type="evidence" value="ECO:0007669"/>
    <property type="project" value="UniProtKB-KW"/>
</dbReference>
<evidence type="ECO:0000256" key="3">
    <source>
        <dbReference type="ARBA" id="ARBA00022617"/>
    </source>
</evidence>
<keyword evidence="3 8" id="KW-0349">Heme</keyword>
<dbReference type="Proteomes" id="UP001165740">
    <property type="component" value="Chromosome 8"/>
</dbReference>
<proteinExistence type="inferred from homology"/>
<dbReference type="CDD" id="cd11054">
    <property type="entry name" value="CYP24A1-like"/>
    <property type="match status" value="1"/>
</dbReference>
<evidence type="ECO:0000313" key="11">
    <source>
        <dbReference type="RefSeq" id="XP_055894963.1"/>
    </source>
</evidence>
<dbReference type="GO" id="GO:0005506">
    <property type="term" value="F:iron ion binding"/>
    <property type="evidence" value="ECO:0007669"/>
    <property type="project" value="InterPro"/>
</dbReference>
<keyword evidence="7 9" id="KW-0503">Monooxygenase</keyword>
<feature type="binding site" description="axial binding residue" evidence="8">
    <location>
        <position position="458"/>
    </location>
    <ligand>
        <name>heme</name>
        <dbReference type="ChEBI" id="CHEBI:30413"/>
    </ligand>
    <ligandPart>
        <name>Fe</name>
        <dbReference type="ChEBI" id="CHEBI:18248"/>
    </ligandPart>
</feature>
<dbReference type="OMA" id="THYLEPH"/>
<dbReference type="RefSeq" id="XP_055894963.1">
    <property type="nucleotide sequence ID" value="XM_056038988.1"/>
</dbReference>
<dbReference type="OrthoDB" id="3945418at2759"/>
<evidence type="ECO:0000256" key="1">
    <source>
        <dbReference type="ARBA" id="ARBA00001971"/>
    </source>
</evidence>
<evidence type="ECO:0000256" key="6">
    <source>
        <dbReference type="ARBA" id="ARBA00023004"/>
    </source>
</evidence>
<dbReference type="InterPro" id="IPR017972">
    <property type="entry name" value="Cyt_P450_CS"/>
</dbReference>
<evidence type="ECO:0000256" key="8">
    <source>
        <dbReference type="PIRSR" id="PIRSR602401-1"/>
    </source>
</evidence>
<dbReference type="PANTHER" id="PTHR24279:SF120">
    <property type="entry name" value="CYTOCHROME P450"/>
    <property type="match status" value="1"/>
</dbReference>
<dbReference type="InterPro" id="IPR050479">
    <property type="entry name" value="CYP11_CYP27_families"/>
</dbReference>